<dbReference type="SUPFAM" id="SSF54631">
    <property type="entry name" value="CBS-domain pair"/>
    <property type="match status" value="1"/>
</dbReference>
<reference evidence="8" key="1">
    <citation type="journal article" date="2019" name="Int. J. Syst. Evol. Microbiol.">
        <title>The Global Catalogue of Microorganisms (GCM) 10K type strain sequencing project: providing services to taxonomists for standard genome sequencing and annotation.</title>
        <authorList>
            <consortium name="The Broad Institute Genomics Platform"/>
            <consortium name="The Broad Institute Genome Sequencing Center for Infectious Disease"/>
            <person name="Wu L."/>
            <person name="Ma J."/>
        </authorList>
    </citation>
    <scope>NUCLEOTIDE SEQUENCE [LARGE SCALE GENOMIC DNA]</scope>
    <source>
        <strain evidence="8">TISTR 1827</strain>
    </source>
</reference>
<dbReference type="SUPFAM" id="SSF58104">
    <property type="entry name" value="Methyl-accepting chemotaxis protein (MCP) signaling domain"/>
    <property type="match status" value="1"/>
</dbReference>
<gene>
    <name evidence="7" type="ORF">ACFSW5_21340</name>
</gene>
<dbReference type="InterPro" id="IPR046342">
    <property type="entry name" value="CBS_dom_sf"/>
</dbReference>
<keyword evidence="4" id="KW-0175">Coiled coil</keyword>
<dbReference type="PROSITE" id="PS51371">
    <property type="entry name" value="CBS"/>
    <property type="match status" value="1"/>
</dbReference>
<dbReference type="PROSITE" id="PS50111">
    <property type="entry name" value="CHEMOTAXIS_TRANSDUC_2"/>
    <property type="match status" value="1"/>
</dbReference>
<protein>
    <submittedName>
        <fullName evidence="7">Methyl-accepting chemotaxis protein</fullName>
    </submittedName>
</protein>
<evidence type="ECO:0000256" key="2">
    <source>
        <dbReference type="PROSITE-ProRule" id="PRU00284"/>
    </source>
</evidence>
<evidence type="ECO:0000313" key="7">
    <source>
        <dbReference type="EMBL" id="MFD2662803.1"/>
    </source>
</evidence>
<dbReference type="SMART" id="SM00283">
    <property type="entry name" value="MA"/>
    <property type="match status" value="1"/>
</dbReference>
<keyword evidence="8" id="KW-1185">Reference proteome</keyword>
<feature type="domain" description="CBS" evidence="6">
    <location>
        <begin position="100"/>
        <end position="161"/>
    </location>
</feature>
<dbReference type="InterPro" id="IPR004089">
    <property type="entry name" value="MCPsignal_dom"/>
</dbReference>
<feature type="domain" description="Methyl-accepting transducer" evidence="5">
    <location>
        <begin position="166"/>
        <end position="372"/>
    </location>
</feature>
<accession>A0ABW5R1X0</accession>
<evidence type="ECO:0000259" key="5">
    <source>
        <dbReference type="PROSITE" id="PS50111"/>
    </source>
</evidence>
<name>A0ABW5R1X0_9BACL</name>
<dbReference type="Gene3D" id="1.10.287.950">
    <property type="entry name" value="Methyl-accepting chemotaxis protein"/>
    <property type="match status" value="1"/>
</dbReference>
<evidence type="ECO:0000256" key="4">
    <source>
        <dbReference type="SAM" id="Coils"/>
    </source>
</evidence>
<sequence>MMGTERTALLERHGMEPAAANESGGIRLSGYVRPVPLATPEQSCSEIQRLFSDHADSECLIVCEEAGKPLGLVMRDRFYMNISRRFGVELFYGKAVHTLMDKNSISVDIDASPHHVIELAMQRGDRHQYDCIIVTDNEKAIGVLTMADLLRLSRELQRKAVLDVTERVRGELADSQAVVNEVRLSALNGNKISANMSELTLEGRDGLGRVAQTFERLAANSAHQEEAMNGLEREVRQVEDATAAIKQLAEQSRMLALNAAIEAARAGQFGKGFSVVADEVKKLANETERTAELITKQIGAIAAAIAHTAGLAREGREESKASAAYVEEAVRVFGRLFQAAGDNRSSAEAIGRLAEEAYAGTVKAAEQLDGLLD</sequence>
<keyword evidence="1 2" id="KW-0807">Transducer</keyword>
<dbReference type="RefSeq" id="WP_379277657.1">
    <property type="nucleotide sequence ID" value="NZ_JBHUGT010000035.1"/>
</dbReference>
<evidence type="ECO:0000259" key="6">
    <source>
        <dbReference type="PROSITE" id="PS51371"/>
    </source>
</evidence>
<dbReference type="InterPro" id="IPR000644">
    <property type="entry name" value="CBS_dom"/>
</dbReference>
<dbReference type="Pfam" id="PF00571">
    <property type="entry name" value="CBS"/>
    <property type="match status" value="1"/>
</dbReference>
<keyword evidence="3" id="KW-0129">CBS domain</keyword>
<dbReference type="Gene3D" id="3.10.580.10">
    <property type="entry name" value="CBS-domain"/>
    <property type="match status" value="1"/>
</dbReference>
<dbReference type="Proteomes" id="UP001597493">
    <property type="component" value="Unassembled WGS sequence"/>
</dbReference>
<evidence type="ECO:0000256" key="1">
    <source>
        <dbReference type="ARBA" id="ARBA00023224"/>
    </source>
</evidence>
<comment type="caution">
    <text evidence="7">The sequence shown here is derived from an EMBL/GenBank/DDBJ whole genome shotgun (WGS) entry which is preliminary data.</text>
</comment>
<evidence type="ECO:0000313" key="8">
    <source>
        <dbReference type="Proteomes" id="UP001597493"/>
    </source>
</evidence>
<feature type="coiled-coil region" evidence="4">
    <location>
        <begin position="214"/>
        <end position="251"/>
    </location>
</feature>
<evidence type="ECO:0000256" key="3">
    <source>
        <dbReference type="PROSITE-ProRule" id="PRU00703"/>
    </source>
</evidence>
<dbReference type="PANTHER" id="PTHR32089:SF112">
    <property type="entry name" value="LYSOZYME-LIKE PROTEIN-RELATED"/>
    <property type="match status" value="1"/>
</dbReference>
<proteinExistence type="predicted"/>
<dbReference type="EMBL" id="JBHUMY010000032">
    <property type="protein sequence ID" value="MFD2662803.1"/>
    <property type="molecule type" value="Genomic_DNA"/>
</dbReference>
<dbReference type="PANTHER" id="PTHR32089">
    <property type="entry name" value="METHYL-ACCEPTING CHEMOTAXIS PROTEIN MCPB"/>
    <property type="match status" value="1"/>
</dbReference>
<organism evidence="7 8">
    <name type="scientific">Paenibacillus thailandensis</name>
    <dbReference type="NCBI Taxonomy" id="393250"/>
    <lineage>
        <taxon>Bacteria</taxon>
        <taxon>Bacillati</taxon>
        <taxon>Bacillota</taxon>
        <taxon>Bacilli</taxon>
        <taxon>Bacillales</taxon>
        <taxon>Paenibacillaceae</taxon>
        <taxon>Paenibacillus</taxon>
    </lineage>
</organism>
<dbReference type="Pfam" id="PF00015">
    <property type="entry name" value="MCPsignal"/>
    <property type="match status" value="1"/>
</dbReference>